<sequence>MENSRNRPGLSRIEPAPGQESVWDYPRPPRVEPSSERIVVTLGGRVIADTTDSVRVLETSHPPVYYLPRSAFVDGSLILAAGSSFCEFKGAAKYLSVVSPDATAERAAWYYPTPAKGFESLADKVAVYPSAMDSCVVAGETVQAQEGDFYGGWITSRVVGPFKGGAGTTGW</sequence>
<dbReference type="InterPro" id="IPR038694">
    <property type="entry name" value="DUF427_sf"/>
</dbReference>
<keyword evidence="4" id="KW-1185">Reference proteome</keyword>
<dbReference type="Gene3D" id="2.170.150.40">
    <property type="entry name" value="Domain of unknown function (DUF427)"/>
    <property type="match status" value="1"/>
</dbReference>
<proteinExistence type="predicted"/>
<accession>A0A2C8ZXM5</accession>
<dbReference type="RefSeq" id="WP_097061334.1">
    <property type="nucleotide sequence ID" value="NZ_BMLC01000003.1"/>
</dbReference>
<dbReference type="AlphaFoldDB" id="A0A2C8ZXM5"/>
<evidence type="ECO:0000313" key="4">
    <source>
        <dbReference type="Proteomes" id="UP000219440"/>
    </source>
</evidence>
<evidence type="ECO:0000313" key="3">
    <source>
        <dbReference type="EMBL" id="SOE70665.1"/>
    </source>
</evidence>
<reference evidence="3 4" key="1">
    <citation type="submission" date="2017-09" db="EMBL/GenBank/DDBJ databases">
        <authorList>
            <person name="Ehlers B."/>
            <person name="Leendertz F.H."/>
        </authorList>
    </citation>
    <scope>NUCLEOTIDE SEQUENCE [LARGE SCALE GENOMIC DNA]</scope>
    <source>
        <strain evidence="3 4">CGMCC 1.05381</strain>
    </source>
</reference>
<dbReference type="InterPro" id="IPR007361">
    <property type="entry name" value="DUF427"/>
</dbReference>
<dbReference type="OrthoDB" id="285364at2"/>
<dbReference type="EMBL" id="OCST01000004">
    <property type="protein sequence ID" value="SOE70665.1"/>
    <property type="molecule type" value="Genomic_DNA"/>
</dbReference>
<dbReference type="Proteomes" id="UP000219440">
    <property type="component" value="Unassembled WGS sequence"/>
</dbReference>
<dbReference type="Pfam" id="PF04248">
    <property type="entry name" value="NTP_transf_9"/>
    <property type="match status" value="1"/>
</dbReference>
<organism evidence="3 4">
    <name type="scientific">Salinibacterium xinjiangense</name>
    <dbReference type="NCBI Taxonomy" id="386302"/>
    <lineage>
        <taxon>Bacteria</taxon>
        <taxon>Bacillati</taxon>
        <taxon>Actinomycetota</taxon>
        <taxon>Actinomycetes</taxon>
        <taxon>Micrococcales</taxon>
        <taxon>Microbacteriaceae</taxon>
        <taxon>Salinibacterium</taxon>
    </lineage>
</organism>
<gene>
    <name evidence="3" type="ORF">SAMN06296378_2287</name>
</gene>
<evidence type="ECO:0000256" key="1">
    <source>
        <dbReference type="SAM" id="MobiDB-lite"/>
    </source>
</evidence>
<feature type="region of interest" description="Disordered" evidence="1">
    <location>
        <begin position="1"/>
        <end position="32"/>
    </location>
</feature>
<dbReference type="PANTHER" id="PTHR43058">
    <property type="entry name" value="SLR0655 PROTEIN"/>
    <property type="match status" value="1"/>
</dbReference>
<name>A0A2C8ZXM5_9MICO</name>
<protein>
    <submittedName>
        <fullName evidence="3">Uncharacterized conserved protein, DUF427 family</fullName>
    </submittedName>
</protein>
<evidence type="ECO:0000259" key="2">
    <source>
        <dbReference type="Pfam" id="PF04248"/>
    </source>
</evidence>
<dbReference type="PANTHER" id="PTHR43058:SF1">
    <property type="entry name" value="DUF427 DOMAIN-CONTAINING PROTEIN"/>
    <property type="match status" value="1"/>
</dbReference>
<feature type="domain" description="DUF427" evidence="2">
    <location>
        <begin position="39"/>
        <end position="129"/>
    </location>
</feature>